<dbReference type="Proteomes" id="UP000012160">
    <property type="component" value="Unassembled WGS sequence"/>
</dbReference>
<dbReference type="EMBL" id="AHOQ02000048">
    <property type="protein sequence ID" value="EMO43777.1"/>
    <property type="molecule type" value="Genomic_DNA"/>
</dbReference>
<name>M6UFA8_9LEPT</name>
<accession>M6UFA8</accession>
<protein>
    <submittedName>
        <fullName evidence="1">Uncharacterized protein</fullName>
    </submittedName>
</protein>
<gene>
    <name evidence="1" type="ORF">LEP1GSC187_0501</name>
</gene>
<proteinExistence type="predicted"/>
<evidence type="ECO:0000313" key="1">
    <source>
        <dbReference type="EMBL" id="EMO43777.1"/>
    </source>
</evidence>
<organism evidence="1 2">
    <name type="scientific">Leptospira santarosai str. ZUN179</name>
    <dbReference type="NCBI Taxonomy" id="1049985"/>
    <lineage>
        <taxon>Bacteria</taxon>
        <taxon>Pseudomonadati</taxon>
        <taxon>Spirochaetota</taxon>
        <taxon>Spirochaetia</taxon>
        <taxon>Leptospirales</taxon>
        <taxon>Leptospiraceae</taxon>
        <taxon>Leptospira</taxon>
    </lineage>
</organism>
<reference evidence="1 2" key="1">
    <citation type="submission" date="2013-01" db="EMBL/GenBank/DDBJ databases">
        <authorList>
            <person name="Harkins D.M."/>
            <person name="Durkin A.S."/>
            <person name="Brinkac L.M."/>
            <person name="Haft D.H."/>
            <person name="Selengut J.D."/>
            <person name="Sanka R."/>
            <person name="DePew J."/>
            <person name="Purushe J."/>
            <person name="Matthias M.A."/>
            <person name="Vinetz J.M."/>
            <person name="Sutton G.G."/>
            <person name="Nierman W.C."/>
            <person name="Fouts D.E."/>
        </authorList>
    </citation>
    <scope>NUCLEOTIDE SEQUENCE [LARGE SCALE GENOMIC DNA]</scope>
    <source>
        <strain evidence="1 2">ZUN179</strain>
    </source>
</reference>
<dbReference type="AlphaFoldDB" id="M6UFA8"/>
<dbReference type="RefSeq" id="WP_004486509.1">
    <property type="nucleotide sequence ID" value="NZ_AHOQ02000048.1"/>
</dbReference>
<comment type="caution">
    <text evidence="1">The sequence shown here is derived from an EMBL/GenBank/DDBJ whole genome shotgun (WGS) entry which is preliminary data.</text>
</comment>
<evidence type="ECO:0000313" key="2">
    <source>
        <dbReference type="Proteomes" id="UP000012160"/>
    </source>
</evidence>
<sequence>MNKNERREYIAEKILEGDRICHDNKFLGWYIPKVYRFFPIDTNFESLSEWTGTICDVVLPMLAEEGWSMSFLLNGHVEVCDSEGWAILDIPPAPLSTVLIDAHMKTQENEQ</sequence>